<feature type="binding site" description="axial binding residue" evidence="6">
    <location>
        <position position="474"/>
    </location>
    <ligand>
        <name>heme</name>
        <dbReference type="ChEBI" id="CHEBI:30413"/>
    </ligand>
    <ligandPart>
        <name>Fe</name>
        <dbReference type="ChEBI" id="CHEBI:18248"/>
    </ligandPart>
</feature>
<dbReference type="RefSeq" id="XP_018285054.1">
    <property type="nucleotide sequence ID" value="XM_018442268.1"/>
</dbReference>
<gene>
    <name evidence="8" type="ORF">PHYBLDRAFT_70373</name>
</gene>
<dbReference type="OrthoDB" id="1844152at2759"/>
<protein>
    <submittedName>
        <fullName evidence="8">CYP5311 protein</fullName>
    </submittedName>
</protein>
<keyword evidence="5 7" id="KW-0503">Monooxygenase</keyword>
<dbReference type="PANTHER" id="PTHR46206:SF6">
    <property type="entry name" value="CYTOCHROME P450 MONOOXYGENASE AN1598-RELATED"/>
    <property type="match status" value="1"/>
</dbReference>
<evidence type="ECO:0000313" key="8">
    <source>
        <dbReference type="EMBL" id="OAD67014.1"/>
    </source>
</evidence>
<evidence type="ECO:0000256" key="6">
    <source>
        <dbReference type="PIRSR" id="PIRSR602403-1"/>
    </source>
</evidence>
<evidence type="ECO:0000256" key="5">
    <source>
        <dbReference type="ARBA" id="ARBA00023033"/>
    </source>
</evidence>
<dbReference type="CDD" id="cd11041">
    <property type="entry name" value="CYP503A1-like"/>
    <property type="match status" value="1"/>
</dbReference>
<dbReference type="PROSITE" id="PS00086">
    <property type="entry name" value="CYTOCHROME_P450"/>
    <property type="match status" value="1"/>
</dbReference>
<keyword evidence="7" id="KW-0560">Oxidoreductase</keyword>
<dbReference type="InterPro" id="IPR001128">
    <property type="entry name" value="Cyt_P450"/>
</dbReference>
<dbReference type="InterPro" id="IPR002403">
    <property type="entry name" value="Cyt_P450_E_grp-IV"/>
</dbReference>
<name>A0A162N972_PHYB8</name>
<keyword evidence="3 6" id="KW-0479">Metal-binding</keyword>
<reference evidence="9" key="1">
    <citation type="submission" date="2015-06" db="EMBL/GenBank/DDBJ databases">
        <title>Expansion of signal transduction pathways in fungi by whole-genome duplication.</title>
        <authorList>
            <consortium name="DOE Joint Genome Institute"/>
            <person name="Corrochano L.M."/>
            <person name="Kuo A."/>
            <person name="Marcet-Houben M."/>
            <person name="Polaino S."/>
            <person name="Salamov A."/>
            <person name="Villalobos J.M."/>
            <person name="Alvarez M.I."/>
            <person name="Avalos J."/>
            <person name="Benito E.P."/>
            <person name="Benoit I."/>
            <person name="Burger G."/>
            <person name="Camino L.P."/>
            <person name="Canovas D."/>
            <person name="Cerda-Olmedo E."/>
            <person name="Cheng J.-F."/>
            <person name="Dominguez A."/>
            <person name="Elias M."/>
            <person name="Eslava A.P."/>
            <person name="Glaser F."/>
            <person name="Grimwood J."/>
            <person name="Gutierrez G."/>
            <person name="Heitman J."/>
            <person name="Henrissat B."/>
            <person name="Iturriaga E.A."/>
            <person name="Lang B.F."/>
            <person name="Lavin J.L."/>
            <person name="Lee S."/>
            <person name="Li W."/>
            <person name="Lindquist E."/>
            <person name="Lopez-Garcia S."/>
            <person name="Luque E.M."/>
            <person name="Marcos A.T."/>
            <person name="Martin J."/>
            <person name="McCluskey K."/>
            <person name="Medina H.R."/>
            <person name="Miralles-Duran A."/>
            <person name="Miyazaki A."/>
            <person name="Munoz-Torres E."/>
            <person name="Oguiza J.A."/>
            <person name="Ohm R."/>
            <person name="Olmedo M."/>
            <person name="Orejas M."/>
            <person name="Ortiz-Castellanos L."/>
            <person name="Pisabarro A.G."/>
            <person name="Rodriguez-Romero J."/>
            <person name="Ruiz-Herrera J."/>
            <person name="Ruiz-Vazquez R."/>
            <person name="Sanz C."/>
            <person name="Schackwitz W."/>
            <person name="Schmutz J."/>
            <person name="Shahriari M."/>
            <person name="Shelest E."/>
            <person name="Silva-Franco F."/>
            <person name="Soanes D."/>
            <person name="Syed K."/>
            <person name="Tagua V.G."/>
            <person name="Talbot N.J."/>
            <person name="Thon M."/>
            <person name="De vries R.P."/>
            <person name="Wiebenga A."/>
            <person name="Yadav J.S."/>
            <person name="Braun E.L."/>
            <person name="Baker S."/>
            <person name="Garre V."/>
            <person name="Horwitz B."/>
            <person name="Torres-Martinez S."/>
            <person name="Idnurm A."/>
            <person name="Herrera-Estrella A."/>
            <person name="Gabaldon T."/>
            <person name="Grigoriev I.V."/>
        </authorList>
    </citation>
    <scope>NUCLEOTIDE SEQUENCE [LARGE SCALE GENOMIC DNA]</scope>
    <source>
        <strain evidence="9">NRRL 1555(-)</strain>
    </source>
</reference>
<keyword evidence="4 6" id="KW-0408">Iron</keyword>
<comment type="cofactor">
    <cofactor evidence="1 6">
        <name>heme</name>
        <dbReference type="ChEBI" id="CHEBI:30413"/>
    </cofactor>
</comment>
<dbReference type="VEuPathDB" id="FungiDB:PHYBLDRAFT_70373"/>
<evidence type="ECO:0000256" key="4">
    <source>
        <dbReference type="ARBA" id="ARBA00023004"/>
    </source>
</evidence>
<dbReference type="SUPFAM" id="SSF48264">
    <property type="entry name" value="Cytochrome P450"/>
    <property type="match status" value="1"/>
</dbReference>
<dbReference type="InParanoid" id="A0A162N972"/>
<accession>A0A162N972</accession>
<dbReference type="Pfam" id="PF00067">
    <property type="entry name" value="p450"/>
    <property type="match status" value="1"/>
</dbReference>
<comment type="similarity">
    <text evidence="2 7">Belongs to the cytochrome P450 family.</text>
</comment>
<evidence type="ECO:0000256" key="1">
    <source>
        <dbReference type="ARBA" id="ARBA00001971"/>
    </source>
</evidence>
<dbReference type="GO" id="GO:0004497">
    <property type="term" value="F:monooxygenase activity"/>
    <property type="evidence" value="ECO:0007669"/>
    <property type="project" value="UniProtKB-KW"/>
</dbReference>
<dbReference type="PANTHER" id="PTHR46206">
    <property type="entry name" value="CYTOCHROME P450"/>
    <property type="match status" value="1"/>
</dbReference>
<dbReference type="GO" id="GO:0005506">
    <property type="term" value="F:iron ion binding"/>
    <property type="evidence" value="ECO:0007669"/>
    <property type="project" value="InterPro"/>
</dbReference>
<dbReference type="InterPro" id="IPR017972">
    <property type="entry name" value="Cyt_P450_CS"/>
</dbReference>
<keyword evidence="6 7" id="KW-0349">Heme</keyword>
<evidence type="ECO:0000256" key="7">
    <source>
        <dbReference type="RuleBase" id="RU000461"/>
    </source>
</evidence>
<sequence length="523" mass="60191">MIEYLKEFVDRIDSKTLENVKSLAFSKEGAIGISTAIILSSAYNYHKWSSRTISNGCPRVPHTLPFVGLTRVYRKDSKAFCEEWHAKLGPVFRAHLFGKEVTVVSGHYVREVFLNKHFDFVKGVAKVFDTRLLTDSGSREDFTPEDLREIITKYLTPKLNFYTKRVIKRLKQGVESSLGDKDSIELDNLYPFVQHLVVNASASIFVGEELSQNKLLIDSFKNMVRDVGKEIKQNPWFEPFPTINKFRMWLIGKTSPVIKNHKEQLLNAIKPEVEYRLSQARSNPDWKKPTDMLQDLLENSKPPAHLDLMDHLVHIITFLIFVALHTTSENTTVLLYRMLENPAIVDELVIEQQEVLEQEGLDANCGSEVFTRDILKKFVKLDSVCRETFRMKNQYISLPHEYDGKVPLTLSNGAVINPGEDVLIDVWTNHQYTEDANDVEDADQFKAFRFVDQDKQSTKVGEDYLFFGMGRRACPGRWFAIQEVQTILAMLVREYKFMPKGPIVFPTEERSPIPTGKCIIQRK</sequence>
<evidence type="ECO:0000256" key="3">
    <source>
        <dbReference type="ARBA" id="ARBA00022723"/>
    </source>
</evidence>
<dbReference type="GO" id="GO:0020037">
    <property type="term" value="F:heme binding"/>
    <property type="evidence" value="ECO:0007669"/>
    <property type="project" value="InterPro"/>
</dbReference>
<dbReference type="AlphaFoldDB" id="A0A162N972"/>
<dbReference type="EMBL" id="KV441026">
    <property type="protein sequence ID" value="OAD67014.1"/>
    <property type="molecule type" value="Genomic_DNA"/>
</dbReference>
<dbReference type="GO" id="GO:0016705">
    <property type="term" value="F:oxidoreductase activity, acting on paired donors, with incorporation or reduction of molecular oxygen"/>
    <property type="evidence" value="ECO:0007669"/>
    <property type="project" value="InterPro"/>
</dbReference>
<dbReference type="PRINTS" id="PR00465">
    <property type="entry name" value="EP450IV"/>
</dbReference>
<evidence type="ECO:0000256" key="2">
    <source>
        <dbReference type="ARBA" id="ARBA00010617"/>
    </source>
</evidence>
<dbReference type="GeneID" id="29003174"/>
<dbReference type="Proteomes" id="UP000077315">
    <property type="component" value="Unassembled WGS sequence"/>
</dbReference>
<keyword evidence="9" id="KW-1185">Reference proteome</keyword>
<dbReference type="STRING" id="763407.A0A162N972"/>
<organism evidence="8 9">
    <name type="scientific">Phycomyces blakesleeanus (strain ATCC 8743b / DSM 1359 / FGSC 10004 / NBRC 33097 / NRRL 1555)</name>
    <dbReference type="NCBI Taxonomy" id="763407"/>
    <lineage>
        <taxon>Eukaryota</taxon>
        <taxon>Fungi</taxon>
        <taxon>Fungi incertae sedis</taxon>
        <taxon>Mucoromycota</taxon>
        <taxon>Mucoromycotina</taxon>
        <taxon>Mucoromycetes</taxon>
        <taxon>Mucorales</taxon>
        <taxon>Phycomycetaceae</taxon>
        <taxon>Phycomyces</taxon>
    </lineage>
</organism>
<evidence type="ECO:0000313" key="9">
    <source>
        <dbReference type="Proteomes" id="UP000077315"/>
    </source>
</evidence>
<dbReference type="Gene3D" id="1.10.630.10">
    <property type="entry name" value="Cytochrome P450"/>
    <property type="match status" value="1"/>
</dbReference>
<dbReference type="InterPro" id="IPR036396">
    <property type="entry name" value="Cyt_P450_sf"/>
</dbReference>
<proteinExistence type="inferred from homology"/>